<dbReference type="HAMAP" id="MF_00902">
    <property type="entry name" value="TatC"/>
    <property type="match status" value="1"/>
</dbReference>
<gene>
    <name evidence="5" type="primary">tatC</name>
    <name evidence="6" type="ORF">LX24_01721</name>
</gene>
<keyword evidence="5" id="KW-0813">Transport</keyword>
<evidence type="ECO:0000256" key="1">
    <source>
        <dbReference type="ARBA" id="ARBA00004141"/>
    </source>
</evidence>
<dbReference type="GO" id="GO:0033281">
    <property type="term" value="C:TAT protein transport complex"/>
    <property type="evidence" value="ECO:0007669"/>
    <property type="project" value="UniProtKB-UniRule"/>
</dbReference>
<evidence type="ECO:0000313" key="7">
    <source>
        <dbReference type="Proteomes" id="UP000323166"/>
    </source>
</evidence>
<evidence type="ECO:0000313" key="6">
    <source>
        <dbReference type="EMBL" id="TYO95370.1"/>
    </source>
</evidence>
<dbReference type="PRINTS" id="PR01840">
    <property type="entry name" value="TATCFAMILY"/>
</dbReference>
<feature type="transmembrane region" description="Helical" evidence="5">
    <location>
        <begin position="71"/>
        <end position="93"/>
    </location>
</feature>
<dbReference type="RefSeq" id="WP_166511719.1">
    <property type="nucleotide sequence ID" value="NZ_VNHM01000008.1"/>
</dbReference>
<dbReference type="EMBL" id="VNHM01000008">
    <property type="protein sequence ID" value="TYO95370.1"/>
    <property type="molecule type" value="Genomic_DNA"/>
</dbReference>
<proteinExistence type="inferred from homology"/>
<evidence type="ECO:0000256" key="4">
    <source>
        <dbReference type="ARBA" id="ARBA00023136"/>
    </source>
</evidence>
<dbReference type="PANTHER" id="PTHR30371:SF0">
    <property type="entry name" value="SEC-INDEPENDENT PROTEIN TRANSLOCASE PROTEIN TATC, CHLOROPLASTIC-RELATED"/>
    <property type="match status" value="1"/>
</dbReference>
<feature type="transmembrane region" description="Helical" evidence="5">
    <location>
        <begin position="158"/>
        <end position="180"/>
    </location>
</feature>
<comment type="similarity">
    <text evidence="5">Belongs to the TatC family.</text>
</comment>
<feature type="transmembrane region" description="Helical" evidence="5">
    <location>
        <begin position="20"/>
        <end position="38"/>
    </location>
</feature>
<evidence type="ECO:0000256" key="5">
    <source>
        <dbReference type="HAMAP-Rule" id="MF_00902"/>
    </source>
</evidence>
<keyword evidence="4 5" id="KW-0472">Membrane</keyword>
<comment type="caution">
    <text evidence="5">Lacks conserved residue(s) required for the propagation of feature annotation.</text>
</comment>
<keyword evidence="5" id="KW-0811">Translocation</keyword>
<comment type="function">
    <text evidence="5">Part of the twin-arginine translocation (Tat) system that transports large folded proteins containing a characteristic twin-arginine motif in their signal peptide across membranes.</text>
</comment>
<name>A0A5S4ZRV0_9FIRM</name>
<dbReference type="Pfam" id="PF00902">
    <property type="entry name" value="TatC"/>
    <property type="match status" value="1"/>
</dbReference>
<evidence type="ECO:0000256" key="3">
    <source>
        <dbReference type="ARBA" id="ARBA00022989"/>
    </source>
</evidence>
<dbReference type="PANTHER" id="PTHR30371">
    <property type="entry name" value="SEC-INDEPENDENT PROTEIN TRANSLOCASE PROTEIN TATC"/>
    <property type="match status" value="1"/>
</dbReference>
<dbReference type="GO" id="GO:0043953">
    <property type="term" value="P:protein transport by the Tat complex"/>
    <property type="evidence" value="ECO:0007669"/>
    <property type="project" value="UniProtKB-UniRule"/>
</dbReference>
<keyword evidence="5" id="KW-0653">Protein transport</keyword>
<keyword evidence="7" id="KW-1185">Reference proteome</keyword>
<evidence type="ECO:0000256" key="2">
    <source>
        <dbReference type="ARBA" id="ARBA00022692"/>
    </source>
</evidence>
<keyword evidence="3 5" id="KW-1133">Transmembrane helix</keyword>
<comment type="subunit">
    <text evidence="5">Forms a complex with TatA.</text>
</comment>
<protein>
    <recommendedName>
        <fullName evidence="5">Sec-independent protein translocase protein TatC</fullName>
    </recommendedName>
</protein>
<feature type="transmembrane region" description="Helical" evidence="5">
    <location>
        <begin position="192"/>
        <end position="224"/>
    </location>
</feature>
<comment type="caution">
    <text evidence="6">The sequence shown here is derived from an EMBL/GenBank/DDBJ whole genome shotgun (WGS) entry which is preliminary data.</text>
</comment>
<comment type="subcellular location">
    <subcellularLocation>
        <location evidence="5">Cell membrane</location>
        <topology evidence="5">Multi-pass membrane protein</topology>
    </subcellularLocation>
    <subcellularLocation>
        <location evidence="1">Membrane</location>
        <topology evidence="1">Multi-pass membrane protein</topology>
    </subcellularLocation>
</comment>
<dbReference type="Proteomes" id="UP000323166">
    <property type="component" value="Unassembled WGS sequence"/>
</dbReference>
<reference evidence="6 7" key="1">
    <citation type="submission" date="2019-07" db="EMBL/GenBank/DDBJ databases">
        <title>Genomic Encyclopedia of Type Strains, Phase I: the one thousand microbial genomes (KMG-I) project.</title>
        <authorList>
            <person name="Kyrpides N."/>
        </authorList>
    </citation>
    <scope>NUCLEOTIDE SEQUENCE [LARGE SCALE GENOMIC DNA]</scope>
    <source>
        <strain evidence="6 7">DSM 6562</strain>
    </source>
</reference>
<dbReference type="InterPro" id="IPR002033">
    <property type="entry name" value="TatC"/>
</dbReference>
<sequence length="268" mass="29946">MANQKEMTVVQHLEELRKVLIISIISTVVAAAVCWFFSERFLAILLQPVTGAGHEIIYIGVTEAVMTKIKLAFFLGFLAALPITLWQFWGFVIPALRKIERVYFTLFILISFLLFVGGVAFGFLVVFKLCVSFLLSYGGPQLVPMLTIGKYVSFTLNFLLPFGLIFEMPLASFFLARLGIINYRSMVKGRKIAILVSVVIASAVVSSPEIFTVLLFAAPMYLLYEISASIVKVVEWSMNLKKSGQKFSILAPVKRLIARARGIRIFAK</sequence>
<dbReference type="NCBIfam" id="TIGR00945">
    <property type="entry name" value="tatC"/>
    <property type="match status" value="1"/>
</dbReference>
<accession>A0A5S4ZRV0</accession>
<dbReference type="GO" id="GO:0065002">
    <property type="term" value="P:intracellular protein transmembrane transport"/>
    <property type="evidence" value="ECO:0007669"/>
    <property type="project" value="TreeGrafter"/>
</dbReference>
<organism evidence="6 7">
    <name type="scientific">Desulfallas thermosapovorans DSM 6562</name>
    <dbReference type="NCBI Taxonomy" id="1121431"/>
    <lineage>
        <taxon>Bacteria</taxon>
        <taxon>Bacillati</taxon>
        <taxon>Bacillota</taxon>
        <taxon>Clostridia</taxon>
        <taxon>Eubacteriales</taxon>
        <taxon>Desulfallaceae</taxon>
        <taxon>Desulfallas</taxon>
    </lineage>
</organism>
<dbReference type="GO" id="GO:0009977">
    <property type="term" value="F:proton motive force dependent protein transmembrane transporter activity"/>
    <property type="evidence" value="ECO:0007669"/>
    <property type="project" value="TreeGrafter"/>
</dbReference>
<dbReference type="AlphaFoldDB" id="A0A5S4ZRV0"/>
<feature type="transmembrane region" description="Helical" evidence="5">
    <location>
        <begin position="105"/>
        <end position="138"/>
    </location>
</feature>
<keyword evidence="5" id="KW-1003">Cell membrane</keyword>
<keyword evidence="2 5" id="KW-0812">Transmembrane</keyword>